<dbReference type="Pfam" id="PF02449">
    <property type="entry name" value="Glyco_hydro_42"/>
    <property type="match status" value="1"/>
</dbReference>
<reference evidence="13 15" key="1">
    <citation type="submission" date="2007-08" db="EMBL/GenBank/DDBJ databases">
        <title>Draft genome sequence of Clostridium leptum (DSM 753).</title>
        <authorList>
            <person name="Sudarsanam P."/>
            <person name="Ley R."/>
            <person name="Guruge J."/>
            <person name="Turnbaugh P.J."/>
            <person name="Mahowald M."/>
            <person name="Liep D."/>
            <person name="Gordon J."/>
        </authorList>
    </citation>
    <scope>NUCLEOTIDE SEQUENCE [LARGE SCALE GENOMIC DNA]</scope>
    <source>
        <strain evidence="13 15">DSM 753</strain>
    </source>
</reference>
<feature type="binding site" evidence="8">
    <location>
        <position position="152"/>
    </location>
    <ligand>
        <name>substrate</name>
    </ligand>
</feature>
<dbReference type="HOGENOM" id="CLU_012430_1_1_9"/>
<dbReference type="Gene3D" id="2.60.40.1180">
    <property type="entry name" value="Golgi alpha-mannosidase II"/>
    <property type="match status" value="1"/>
</dbReference>
<dbReference type="Pfam" id="PF08533">
    <property type="entry name" value="Glyco_hydro_42C"/>
    <property type="match status" value="1"/>
</dbReference>
<dbReference type="EMBL" id="ABCB02000004">
    <property type="protein sequence ID" value="EDO63174.1"/>
    <property type="molecule type" value="Genomic_DNA"/>
</dbReference>
<evidence type="ECO:0000313" key="13">
    <source>
        <dbReference type="EMBL" id="EDO63174.1"/>
    </source>
</evidence>
<dbReference type="PIRSF" id="PIRSF001084">
    <property type="entry name" value="B-galactosidase"/>
    <property type="match status" value="1"/>
</dbReference>
<evidence type="ECO:0000259" key="11">
    <source>
        <dbReference type="Pfam" id="PF08532"/>
    </source>
</evidence>
<organism evidence="13 15">
    <name type="scientific">[Clostridium] leptum DSM 753</name>
    <dbReference type="NCBI Taxonomy" id="428125"/>
    <lineage>
        <taxon>Bacteria</taxon>
        <taxon>Bacillati</taxon>
        <taxon>Bacillota</taxon>
        <taxon>Clostridia</taxon>
        <taxon>Eubacteriales</taxon>
        <taxon>Oscillospiraceae</taxon>
        <taxon>Oscillospiraceae incertae sedis</taxon>
    </lineage>
</organism>
<dbReference type="InterPro" id="IPR013529">
    <property type="entry name" value="Glyco_hydro_42_N"/>
</dbReference>
<dbReference type="PANTHER" id="PTHR36447:SF1">
    <property type="entry name" value="BETA-GALACTOSIDASE GANA"/>
    <property type="match status" value="1"/>
</dbReference>
<sequence length="674" mass="76538">MNLSPLNEKMLHGGDYNPDQWLDRPDILKQDIVLMKEAHVNCVSVAIFAWAQLEPQEGVYDFGWLGRIIGQLYENGIYTILATPTGARPAWMAQKYPEVLRVDSSLHRNHMGERHNHCYTSPVYREKARQINVRLSQAFGKHPGVILWHISNEYGGECYCELCQEAFRQWLKEKYRTLEALNHAWWTGFWSHTYTDWSQIEPPLPRGESHCHGLSLDWKRFVTHQTVDFCQKEIEAVREGGSQLPATTNLMGFYKDLNYNKFQDVLDIISWDNYPDWHGPQDPVDLAAEIACTHDLMRCINQKPFLLMESTPSTVNWRSASKLKRPGMHMLSSLQAVAHGSNSVQYFQWRKGRGACEKFHGAVLDHYGKSDTRVFQETARLGNRLEGLSQVCKTNLKPQAAILFDWENWWAAEDSQGPRNSGLHYKETVLAHYRAFWKLGIPVDIIDMEKELSGYQLVVAPMLYLYRANIAEKMKKFVELGGTLVGTYWSGIVNDTDLCYLGGMPGGGMAEVFGLRSEEIDALYDGQYNAMSFQGVRYRISELCDLVKTNTAAVLSTYEDDFYAGQPSLTVNRYGKGKAYYLAAKAEDAFYVDFYRLLAEENGVAPALDGRLPHGVTTSLRKGSQDIVIVQNYNEKPATVPLNASYTDLETGNVLSGTLELSKYGVAFLIKAEL</sequence>
<feature type="binding site" evidence="9">
    <location>
        <position position="118"/>
    </location>
    <ligand>
        <name>Zn(2+)</name>
        <dbReference type="ChEBI" id="CHEBI:29105"/>
    </ligand>
</feature>
<dbReference type="Gene3D" id="3.40.50.880">
    <property type="match status" value="1"/>
</dbReference>
<evidence type="ECO:0000256" key="6">
    <source>
        <dbReference type="PIRNR" id="PIRNR001084"/>
    </source>
</evidence>
<evidence type="ECO:0000256" key="1">
    <source>
        <dbReference type="ARBA" id="ARBA00001412"/>
    </source>
</evidence>
<keyword evidence="9" id="KW-0862">Zinc</keyword>
<evidence type="ECO:0000313" key="14">
    <source>
        <dbReference type="EMBL" id="PEQ23290.1"/>
    </source>
</evidence>
<evidence type="ECO:0000256" key="5">
    <source>
        <dbReference type="ARBA" id="ARBA00023295"/>
    </source>
</evidence>
<evidence type="ECO:0000256" key="3">
    <source>
        <dbReference type="ARBA" id="ARBA00012756"/>
    </source>
</evidence>
<dbReference type="Gene3D" id="3.20.20.80">
    <property type="entry name" value="Glycosidases"/>
    <property type="match status" value="1"/>
</dbReference>
<feature type="active site" description="Proton donor" evidence="7">
    <location>
        <position position="153"/>
    </location>
</feature>
<dbReference type="EC" id="3.2.1.23" evidence="3 6"/>
<dbReference type="SUPFAM" id="SSF52317">
    <property type="entry name" value="Class I glutamine amidotransferase-like"/>
    <property type="match status" value="1"/>
</dbReference>
<evidence type="ECO:0000259" key="10">
    <source>
        <dbReference type="Pfam" id="PF02449"/>
    </source>
</evidence>
<evidence type="ECO:0000259" key="12">
    <source>
        <dbReference type="Pfam" id="PF08533"/>
    </source>
</evidence>
<reference evidence="13 15" key="2">
    <citation type="submission" date="2007-08" db="EMBL/GenBank/DDBJ databases">
        <authorList>
            <person name="Fulton L."/>
            <person name="Clifton S."/>
            <person name="Fulton B."/>
            <person name="Xu J."/>
            <person name="Minx P."/>
            <person name="Pepin K.H."/>
            <person name="Johnson M."/>
            <person name="Thiruvilangam P."/>
            <person name="Bhonagiri V."/>
            <person name="Nash W.E."/>
            <person name="Wang C."/>
            <person name="Mardis E.R."/>
            <person name="Wilson R.K."/>
        </authorList>
    </citation>
    <scope>NUCLEOTIDE SEQUENCE [LARGE SCALE GENOMIC DNA]</scope>
    <source>
        <strain evidence="13 15">DSM 753</strain>
    </source>
</reference>
<accession>A7VNA4</accession>
<dbReference type="Proteomes" id="UP000003490">
    <property type="component" value="Unassembled WGS sequence"/>
</dbReference>
<reference evidence="14 16" key="3">
    <citation type="submission" date="2017-07" db="EMBL/GenBank/DDBJ databases">
        <title>Prevalence of linear plasmids in Cutibacterium (Propionibacterium) acnes isolates obtained from prostatic tissue.</title>
        <authorList>
            <person name="Davidsson S."/>
            <person name="Carlsson J."/>
            <person name="Molling P."/>
            <person name="Andren O."/>
            <person name="Andersson S.-O."/>
            <person name="Brzuszkiewicz E."/>
            <person name="Poehlein A."/>
            <person name="Al-Zeer M."/>
            <person name="Brinkmann V."/>
            <person name="Scavenius C."/>
            <person name="Nazipi S."/>
            <person name="Soderquist B."/>
            <person name="Bruggemann H."/>
        </authorList>
    </citation>
    <scope>NUCLEOTIDE SEQUENCE [LARGE SCALE GENOMIC DNA]</scope>
    <source>
        <strain evidence="14 16">DSM 753</strain>
    </source>
</reference>
<dbReference type="SUPFAM" id="SSF51445">
    <property type="entry name" value="(Trans)glycosidases"/>
    <property type="match status" value="1"/>
</dbReference>
<feature type="binding site" evidence="9">
    <location>
        <position position="163"/>
    </location>
    <ligand>
        <name>Zn(2+)</name>
        <dbReference type="ChEBI" id="CHEBI:29105"/>
    </ligand>
</feature>
<dbReference type="eggNOG" id="COG1874">
    <property type="taxonomic scope" value="Bacteria"/>
</dbReference>
<feature type="domain" description="Beta-galactosidase C-terminal" evidence="12">
    <location>
        <begin position="621"/>
        <end position="667"/>
    </location>
</feature>
<evidence type="ECO:0000256" key="4">
    <source>
        <dbReference type="ARBA" id="ARBA00022801"/>
    </source>
</evidence>
<dbReference type="PANTHER" id="PTHR36447">
    <property type="entry name" value="BETA-GALACTOSIDASE GANA"/>
    <property type="match status" value="1"/>
</dbReference>
<name>A7VNA4_9FIRM</name>
<comment type="similarity">
    <text evidence="2 6">Belongs to the glycosyl hydrolase 42 family.</text>
</comment>
<evidence type="ECO:0000313" key="16">
    <source>
        <dbReference type="Proteomes" id="UP000220611"/>
    </source>
</evidence>
<dbReference type="InterPro" id="IPR013738">
    <property type="entry name" value="Beta_galactosidase_Trimer"/>
</dbReference>
<evidence type="ECO:0000313" key="15">
    <source>
        <dbReference type="Proteomes" id="UP000003490"/>
    </source>
</evidence>
<feature type="binding site" evidence="8">
    <location>
        <position position="317"/>
    </location>
    <ligand>
        <name>substrate</name>
    </ligand>
</feature>
<dbReference type="InterPro" id="IPR013739">
    <property type="entry name" value="Beta_galactosidase_C"/>
</dbReference>
<comment type="caution">
    <text evidence="13">The sequence shown here is derived from an EMBL/GenBank/DDBJ whole genome shotgun (WGS) entry which is preliminary data.</text>
</comment>
<keyword evidence="4 6" id="KW-0378">Hydrolase</keyword>
<dbReference type="AlphaFoldDB" id="A7VNA4"/>
<protein>
    <recommendedName>
        <fullName evidence="3 6">Beta-galactosidase</fullName>
        <shortName evidence="6">Beta-gal</shortName>
        <ecNumber evidence="3 6">3.2.1.23</ecNumber>
    </recommendedName>
</protein>
<evidence type="ECO:0000256" key="7">
    <source>
        <dbReference type="PIRSR" id="PIRSR001084-1"/>
    </source>
</evidence>
<dbReference type="GO" id="GO:0009341">
    <property type="term" value="C:beta-galactosidase complex"/>
    <property type="evidence" value="ECO:0007669"/>
    <property type="project" value="InterPro"/>
</dbReference>
<dbReference type="GO" id="GO:0006012">
    <property type="term" value="P:galactose metabolic process"/>
    <property type="evidence" value="ECO:0007669"/>
    <property type="project" value="InterPro"/>
</dbReference>
<evidence type="ECO:0000256" key="2">
    <source>
        <dbReference type="ARBA" id="ARBA00005940"/>
    </source>
</evidence>
<evidence type="ECO:0000256" key="9">
    <source>
        <dbReference type="PIRSR" id="PIRSR001084-3"/>
    </source>
</evidence>
<dbReference type="InterPro" id="IPR017853">
    <property type="entry name" value="GH"/>
</dbReference>
<feature type="binding site" evidence="9">
    <location>
        <position position="160"/>
    </location>
    <ligand>
        <name>Zn(2+)</name>
        <dbReference type="ChEBI" id="CHEBI:29105"/>
    </ligand>
</feature>
<dbReference type="EMBL" id="NOXF01000021">
    <property type="protein sequence ID" value="PEQ23290.1"/>
    <property type="molecule type" value="Genomic_DNA"/>
</dbReference>
<dbReference type="Pfam" id="PF08532">
    <property type="entry name" value="Glyco_hydro_42M"/>
    <property type="match status" value="1"/>
</dbReference>
<dbReference type="GO" id="GO:0046872">
    <property type="term" value="F:metal ion binding"/>
    <property type="evidence" value="ECO:0007669"/>
    <property type="project" value="UniProtKB-KW"/>
</dbReference>
<feature type="domain" description="Beta-galactosidase trimerisation" evidence="11">
    <location>
        <begin position="399"/>
        <end position="604"/>
    </location>
</feature>
<feature type="binding site" evidence="8">
    <location>
        <position position="114"/>
    </location>
    <ligand>
        <name>substrate</name>
    </ligand>
</feature>
<dbReference type="Proteomes" id="UP000220611">
    <property type="component" value="Unassembled WGS sequence"/>
</dbReference>
<feature type="active site" description="Nucleophile" evidence="7">
    <location>
        <position position="309"/>
    </location>
</feature>
<comment type="catalytic activity">
    <reaction evidence="1 6">
        <text>Hydrolysis of terminal non-reducing beta-D-galactose residues in beta-D-galactosides.</text>
        <dbReference type="EC" id="3.2.1.23"/>
    </reaction>
</comment>
<feature type="domain" description="Glycoside hydrolase family 42 N-terminal" evidence="10">
    <location>
        <begin position="15"/>
        <end position="386"/>
    </location>
</feature>
<dbReference type="CDD" id="cd03143">
    <property type="entry name" value="A4_beta-galactosidase_middle_domain"/>
    <property type="match status" value="1"/>
</dbReference>
<keyword evidence="9" id="KW-0479">Metal-binding</keyword>
<feature type="binding site" evidence="9">
    <location>
        <position position="158"/>
    </location>
    <ligand>
        <name>Zn(2+)</name>
        <dbReference type="ChEBI" id="CHEBI:29105"/>
    </ligand>
</feature>
<keyword evidence="5 6" id="KW-0326">Glycosidase</keyword>
<evidence type="ECO:0000256" key="8">
    <source>
        <dbReference type="PIRSR" id="PIRSR001084-2"/>
    </source>
</evidence>
<gene>
    <name evidence="14" type="ORF">CH238_14610</name>
    <name evidence="13" type="ORF">CLOLEP_00028</name>
</gene>
<dbReference type="InterPro" id="IPR013780">
    <property type="entry name" value="Glyco_hydro_b"/>
</dbReference>
<proteinExistence type="inferred from homology"/>
<dbReference type="InterPro" id="IPR003476">
    <property type="entry name" value="Glyco_hydro_42"/>
</dbReference>
<dbReference type="GO" id="GO:0004565">
    <property type="term" value="F:beta-galactosidase activity"/>
    <property type="evidence" value="ECO:0007669"/>
    <property type="project" value="UniProtKB-EC"/>
</dbReference>
<keyword evidence="16" id="KW-1185">Reference proteome</keyword>
<dbReference type="InterPro" id="IPR029062">
    <property type="entry name" value="Class_I_gatase-like"/>
</dbReference>